<comment type="caution">
    <text evidence="1">The sequence shown here is derived from an EMBL/GenBank/DDBJ whole genome shotgun (WGS) entry which is preliminary data.</text>
</comment>
<organism evidence="1 2">
    <name type="scientific">Trichonephila clavata</name>
    <name type="common">Joro spider</name>
    <name type="synonym">Nephila clavata</name>
    <dbReference type="NCBI Taxonomy" id="2740835"/>
    <lineage>
        <taxon>Eukaryota</taxon>
        <taxon>Metazoa</taxon>
        <taxon>Ecdysozoa</taxon>
        <taxon>Arthropoda</taxon>
        <taxon>Chelicerata</taxon>
        <taxon>Arachnida</taxon>
        <taxon>Araneae</taxon>
        <taxon>Araneomorphae</taxon>
        <taxon>Entelegynae</taxon>
        <taxon>Araneoidea</taxon>
        <taxon>Nephilidae</taxon>
        <taxon>Trichonephila</taxon>
    </lineage>
</organism>
<reference evidence="1" key="1">
    <citation type="submission" date="2020-07" db="EMBL/GenBank/DDBJ databases">
        <title>Multicomponent nature underlies the extraordinary mechanical properties of spider dragline silk.</title>
        <authorList>
            <person name="Kono N."/>
            <person name="Nakamura H."/>
            <person name="Mori M."/>
            <person name="Yoshida Y."/>
            <person name="Ohtoshi R."/>
            <person name="Malay A.D."/>
            <person name="Moran D.A.P."/>
            <person name="Tomita M."/>
            <person name="Numata K."/>
            <person name="Arakawa K."/>
        </authorList>
    </citation>
    <scope>NUCLEOTIDE SEQUENCE</scope>
</reference>
<keyword evidence="1" id="KW-0067">ATP-binding</keyword>
<dbReference type="PANTHER" id="PTHR45786:SF74">
    <property type="entry name" value="ATP-DEPENDENT DNA HELICASE"/>
    <property type="match status" value="1"/>
</dbReference>
<evidence type="ECO:0000313" key="1">
    <source>
        <dbReference type="EMBL" id="GFR04863.1"/>
    </source>
</evidence>
<sequence>MGGHQHSRSKAKCTNMLDPSSSKYLQIYFLGEDEQVQTRLDLLDSPVDRNIVLKLQRMLHQHNIYVRSFKTAIEIMDDNTQVENIIKVSGKAPLKEQKGRFNALSVSEVAIMIAGELGDHRYIVLHSRSCSQMPLQRIQDTHRSYASLQHPLLFVTGEDGYDLNIKDANKATSNDYYAYRMMQRVNEFIFARQLCNNGWNNCCTCC</sequence>
<proteinExistence type="predicted"/>
<keyword evidence="1" id="KW-0547">Nucleotide-binding</keyword>
<protein>
    <submittedName>
        <fullName evidence="1">ATP-dependent DNA helicase</fullName>
    </submittedName>
</protein>
<evidence type="ECO:0000313" key="2">
    <source>
        <dbReference type="Proteomes" id="UP000887116"/>
    </source>
</evidence>
<dbReference type="EMBL" id="BMAO01025786">
    <property type="protein sequence ID" value="GFR04863.1"/>
    <property type="molecule type" value="Genomic_DNA"/>
</dbReference>
<dbReference type="Proteomes" id="UP000887116">
    <property type="component" value="Unassembled WGS sequence"/>
</dbReference>
<accession>A0A8X6GJ25</accession>
<name>A0A8X6GJ25_TRICU</name>
<dbReference type="AlphaFoldDB" id="A0A8X6GJ25"/>
<keyword evidence="1" id="KW-0347">Helicase</keyword>
<keyword evidence="1" id="KW-0378">Hydrolase</keyword>
<keyword evidence="2" id="KW-1185">Reference proteome</keyword>
<dbReference type="PANTHER" id="PTHR45786">
    <property type="entry name" value="DNA BINDING PROTEIN-LIKE"/>
    <property type="match status" value="1"/>
</dbReference>
<dbReference type="GO" id="GO:0004386">
    <property type="term" value="F:helicase activity"/>
    <property type="evidence" value="ECO:0007669"/>
    <property type="project" value="UniProtKB-KW"/>
</dbReference>
<dbReference type="OrthoDB" id="6435440at2759"/>
<gene>
    <name evidence="1" type="primary">PIF6</name>
    <name evidence="1" type="ORF">TNCT_512111</name>
</gene>